<dbReference type="SUPFAM" id="SSF51197">
    <property type="entry name" value="Clavaminate synthase-like"/>
    <property type="match status" value="1"/>
</dbReference>
<dbReference type="EMBL" id="UINC01031076">
    <property type="protein sequence ID" value="SVB16543.1"/>
    <property type="molecule type" value="Genomic_DNA"/>
</dbReference>
<evidence type="ECO:0008006" key="2">
    <source>
        <dbReference type="Google" id="ProtNLM"/>
    </source>
</evidence>
<dbReference type="PANTHER" id="PTHR20883:SF49">
    <property type="entry name" value="PHYTANOYL-COA DIOXYGENASE"/>
    <property type="match status" value="1"/>
</dbReference>
<dbReference type="Pfam" id="PF05721">
    <property type="entry name" value="PhyH"/>
    <property type="match status" value="1"/>
</dbReference>
<accession>A0A382BTZ6</accession>
<dbReference type="InterPro" id="IPR008775">
    <property type="entry name" value="Phytyl_CoA_dOase-like"/>
</dbReference>
<evidence type="ECO:0000313" key="1">
    <source>
        <dbReference type="EMBL" id="SVB16543.1"/>
    </source>
</evidence>
<feature type="non-terminal residue" evidence="1">
    <location>
        <position position="1"/>
    </location>
</feature>
<dbReference type="Gene3D" id="2.60.120.620">
    <property type="entry name" value="q2cbj1_9rhob like domain"/>
    <property type="match status" value="1"/>
</dbReference>
<gene>
    <name evidence="1" type="ORF">METZ01_LOCUS169397</name>
</gene>
<reference evidence="1" key="1">
    <citation type="submission" date="2018-05" db="EMBL/GenBank/DDBJ databases">
        <authorList>
            <person name="Lanie J.A."/>
            <person name="Ng W.-L."/>
            <person name="Kazmierczak K.M."/>
            <person name="Andrzejewski T.M."/>
            <person name="Davidsen T.M."/>
            <person name="Wayne K.J."/>
            <person name="Tettelin H."/>
            <person name="Glass J.I."/>
            <person name="Rusch D."/>
            <person name="Podicherti R."/>
            <person name="Tsui H.-C.T."/>
            <person name="Winkler M.E."/>
        </authorList>
    </citation>
    <scope>NUCLEOTIDE SEQUENCE</scope>
</reference>
<sequence>VSDHATALPISDEVADAFAADGAVHLEGLFTDWVDELAAGVARNEADPSEFFDDNGTADDAGRFWDDYCNWSRIPEFERFAFGSGIADVAAGLMRSETVQLFHEHVLVKEPGAPRPTPWHCDAPYYFVDGPQTVSIWIPLDPVPAESTLRLIRGSHLWEEAVHPVSWTTMTGFYGDDHTTHSGGFQPVPDPDVEPDQFEVMEWACEPGDAVAFHYRTVHGARGSANLRRAFSLRMVGDDARYVQRRGATSPPFDGHGMVDGQRLREDWFPMLPLGVG</sequence>
<protein>
    <recommendedName>
        <fullName evidence="2">Phytanoyl-CoA dioxygenase</fullName>
    </recommendedName>
</protein>
<dbReference type="AlphaFoldDB" id="A0A382BTZ6"/>
<organism evidence="1">
    <name type="scientific">marine metagenome</name>
    <dbReference type="NCBI Taxonomy" id="408172"/>
    <lineage>
        <taxon>unclassified sequences</taxon>
        <taxon>metagenomes</taxon>
        <taxon>ecological metagenomes</taxon>
    </lineage>
</organism>
<proteinExistence type="predicted"/>
<dbReference type="PANTHER" id="PTHR20883">
    <property type="entry name" value="PHYTANOYL-COA DIOXYGENASE DOMAIN CONTAINING 1"/>
    <property type="match status" value="1"/>
</dbReference>
<name>A0A382BTZ6_9ZZZZ</name>